<evidence type="ECO:0000256" key="3">
    <source>
        <dbReference type="ARBA" id="ARBA00022833"/>
    </source>
</evidence>
<evidence type="ECO:0000256" key="5">
    <source>
        <dbReference type="SAM" id="MobiDB-lite"/>
    </source>
</evidence>
<keyword evidence="4" id="KW-0482">Metalloprotease</keyword>
<protein>
    <submittedName>
        <fullName evidence="7">M4 family metallopeptidase</fullName>
    </submittedName>
</protein>
<dbReference type="Pfam" id="PF02868">
    <property type="entry name" value="Peptidase_M4_C"/>
    <property type="match status" value="1"/>
</dbReference>
<accession>A0ABW6QG90</accession>
<dbReference type="InterPro" id="IPR050728">
    <property type="entry name" value="Zinc_Metalloprotease_M4"/>
</dbReference>
<organism evidence="7 8">
    <name type="scientific">Streptomyces marokkonensis</name>
    <dbReference type="NCBI Taxonomy" id="324855"/>
    <lineage>
        <taxon>Bacteria</taxon>
        <taxon>Bacillati</taxon>
        <taxon>Actinomycetota</taxon>
        <taxon>Actinomycetes</taxon>
        <taxon>Kitasatosporales</taxon>
        <taxon>Streptomycetaceae</taxon>
        <taxon>Streptomyces</taxon>
    </lineage>
</organism>
<name>A0ABW6QG90_9ACTN</name>
<sequence>MRSRTRFECWPLRAEPRPRPACWSDRIPDTEVHNAAGPANHWFYLVAEGTNPGGGKPSSPVCAGGPDSVTGLGIRTAGRIWMTALMQKTSFWKYADARVATLNAVTQLYPGDCARFDTVKAAWDAVSVPAQSAEPGRPGDCGQSAPSFSLNVAPTAVETLPGGTATSTVTTRTTSGDPQNVTLTASGLPDGARAVFDPPSVETGGSSVLTVSTADDTPAGTHRITVTGTGTDGSRSAALALTVRQTTPDTCTGHEETRTGSLRAGSAAYQPEGGYYRTSVTGTHRACLQAPDSADFDLSLLKWNGRSWQVVAEATAPGTMLTHTGPAGYYRYRIQARAGGGDYNFGYDTP</sequence>
<dbReference type="RefSeq" id="WP_388240673.1">
    <property type="nucleotide sequence ID" value="NZ_JBHVZQ010000052.1"/>
</dbReference>
<feature type="region of interest" description="Disordered" evidence="5">
    <location>
        <begin position="210"/>
        <end position="235"/>
    </location>
</feature>
<evidence type="ECO:0000259" key="6">
    <source>
        <dbReference type="Pfam" id="PF02868"/>
    </source>
</evidence>
<evidence type="ECO:0000256" key="4">
    <source>
        <dbReference type="ARBA" id="ARBA00023049"/>
    </source>
</evidence>
<dbReference type="Proteomes" id="UP001601627">
    <property type="component" value="Unassembled WGS sequence"/>
</dbReference>
<dbReference type="Gene3D" id="2.60.120.380">
    <property type="match status" value="1"/>
</dbReference>
<evidence type="ECO:0000256" key="2">
    <source>
        <dbReference type="ARBA" id="ARBA00022801"/>
    </source>
</evidence>
<feature type="compositionally biased region" description="Low complexity" evidence="5">
    <location>
        <begin position="159"/>
        <end position="176"/>
    </location>
</feature>
<dbReference type="EMBL" id="JBHVZQ010000052">
    <property type="protein sequence ID" value="MFF1278255.1"/>
    <property type="molecule type" value="Genomic_DNA"/>
</dbReference>
<feature type="domain" description="Peptidase M4 C-terminal" evidence="6">
    <location>
        <begin position="18"/>
        <end position="128"/>
    </location>
</feature>
<evidence type="ECO:0000313" key="7">
    <source>
        <dbReference type="EMBL" id="MFF1278255.1"/>
    </source>
</evidence>
<dbReference type="PANTHER" id="PTHR33794">
    <property type="entry name" value="BACILLOLYSIN"/>
    <property type="match status" value="1"/>
</dbReference>
<keyword evidence="1" id="KW-0645">Protease</keyword>
<comment type="caution">
    <text evidence="7">The sequence shown here is derived from an EMBL/GenBank/DDBJ whole genome shotgun (WGS) entry which is preliminary data.</text>
</comment>
<evidence type="ECO:0000256" key="1">
    <source>
        <dbReference type="ARBA" id="ARBA00022670"/>
    </source>
</evidence>
<gene>
    <name evidence="7" type="ORF">ACFVZC_33545</name>
</gene>
<proteinExistence type="predicted"/>
<dbReference type="PANTHER" id="PTHR33794:SF1">
    <property type="entry name" value="BACILLOLYSIN"/>
    <property type="match status" value="1"/>
</dbReference>
<dbReference type="Gene3D" id="1.10.390.10">
    <property type="entry name" value="Neutral Protease Domain 2"/>
    <property type="match status" value="1"/>
</dbReference>
<keyword evidence="8" id="KW-1185">Reference proteome</keyword>
<feature type="region of interest" description="Disordered" evidence="5">
    <location>
        <begin position="159"/>
        <end position="180"/>
    </location>
</feature>
<dbReference type="InterPro" id="IPR027268">
    <property type="entry name" value="Peptidase_M4/M1_CTD_sf"/>
</dbReference>
<dbReference type="SUPFAM" id="SSF55486">
    <property type="entry name" value="Metalloproteases ('zincins'), catalytic domain"/>
    <property type="match status" value="1"/>
</dbReference>
<feature type="compositionally biased region" description="Polar residues" evidence="5">
    <location>
        <begin position="224"/>
        <end position="234"/>
    </location>
</feature>
<keyword evidence="2" id="KW-0378">Hydrolase</keyword>
<dbReference type="InterPro" id="IPR001570">
    <property type="entry name" value="Peptidase_M4_C_domain"/>
</dbReference>
<reference evidence="7 8" key="1">
    <citation type="submission" date="2024-09" db="EMBL/GenBank/DDBJ databases">
        <title>The Natural Products Discovery Center: Release of the First 8490 Sequenced Strains for Exploring Actinobacteria Biosynthetic Diversity.</title>
        <authorList>
            <person name="Kalkreuter E."/>
            <person name="Kautsar S.A."/>
            <person name="Yang D."/>
            <person name="Bader C.D."/>
            <person name="Teijaro C.N."/>
            <person name="Fluegel L."/>
            <person name="Davis C.M."/>
            <person name="Simpson J.R."/>
            <person name="Lauterbach L."/>
            <person name="Steele A.D."/>
            <person name="Gui C."/>
            <person name="Meng S."/>
            <person name="Li G."/>
            <person name="Viehrig K."/>
            <person name="Ye F."/>
            <person name="Su P."/>
            <person name="Kiefer A.F."/>
            <person name="Nichols A."/>
            <person name="Cepeda A.J."/>
            <person name="Yan W."/>
            <person name="Fan B."/>
            <person name="Jiang Y."/>
            <person name="Adhikari A."/>
            <person name="Zheng C.-J."/>
            <person name="Schuster L."/>
            <person name="Cowan T.M."/>
            <person name="Smanski M.J."/>
            <person name="Chevrette M.G."/>
            <person name="De Carvalho L.P.S."/>
            <person name="Shen B."/>
        </authorList>
    </citation>
    <scope>NUCLEOTIDE SEQUENCE [LARGE SCALE GENOMIC DNA]</scope>
    <source>
        <strain evidence="7 8">NPDC058328</strain>
    </source>
</reference>
<keyword evidence="3" id="KW-0862">Zinc</keyword>
<evidence type="ECO:0000313" key="8">
    <source>
        <dbReference type="Proteomes" id="UP001601627"/>
    </source>
</evidence>